<keyword evidence="1" id="KW-1133">Transmembrane helix</keyword>
<dbReference type="OrthoDB" id="2536347at2759"/>
<sequence>MDSTTSYLPLSEVAGPAIMFVDTQVVGYFLNWGLLGALTVQLYLYYQAFPRDSGFTKSLVYTVYVIVLVQTVLMTCDAFTSFVYGFGDPSALTSLGFEWFSLPILSSLVAFIGQSFYAYRIHVLLKSWKMPISLISSIGAFLTSYFARRWITISSAVTLGGSALSDIIIATCLIYSVGLQLFRTIAPDSQFKLLKSDTGFQQTHALILRLIWITIETGSVTAVMALASLILMFAFPDKVYFFTLGVVLPMVYANTILAVLNSRFRILDGRGYTPSEDIMSFPSFLVHGGGSGGTHRSVTSPIITVERDAFGAQELDDISKTKGVSRAGTPS</sequence>
<feature type="transmembrane region" description="Helical" evidence="1">
    <location>
        <begin position="131"/>
        <end position="147"/>
    </location>
</feature>
<feature type="transmembrane region" description="Helical" evidence="1">
    <location>
        <begin position="206"/>
        <end position="233"/>
    </location>
</feature>
<dbReference type="Proteomes" id="UP000620124">
    <property type="component" value="Unassembled WGS sequence"/>
</dbReference>
<keyword evidence="4" id="KW-1185">Reference proteome</keyword>
<proteinExistence type="predicted"/>
<dbReference type="EMBL" id="JACAZI010000008">
    <property type="protein sequence ID" value="KAF7354105.1"/>
    <property type="molecule type" value="Genomic_DNA"/>
</dbReference>
<feature type="transmembrane region" description="Helical" evidence="1">
    <location>
        <begin position="58"/>
        <end position="87"/>
    </location>
</feature>
<dbReference type="AlphaFoldDB" id="A0A8H6Y4M6"/>
<reference evidence="3" key="1">
    <citation type="submission" date="2020-05" db="EMBL/GenBank/DDBJ databases">
        <title>Mycena genomes resolve the evolution of fungal bioluminescence.</title>
        <authorList>
            <person name="Tsai I.J."/>
        </authorList>
    </citation>
    <scope>NUCLEOTIDE SEQUENCE</scope>
    <source>
        <strain evidence="3">CCC161011</strain>
    </source>
</reference>
<feature type="transmembrane region" description="Helical" evidence="1">
    <location>
        <begin position="25"/>
        <end position="46"/>
    </location>
</feature>
<organism evidence="3 4">
    <name type="scientific">Mycena venus</name>
    <dbReference type="NCBI Taxonomy" id="2733690"/>
    <lineage>
        <taxon>Eukaryota</taxon>
        <taxon>Fungi</taxon>
        <taxon>Dikarya</taxon>
        <taxon>Basidiomycota</taxon>
        <taxon>Agaricomycotina</taxon>
        <taxon>Agaricomycetes</taxon>
        <taxon>Agaricomycetidae</taxon>
        <taxon>Agaricales</taxon>
        <taxon>Marasmiineae</taxon>
        <taxon>Mycenaceae</taxon>
        <taxon>Mycena</taxon>
    </lineage>
</organism>
<feature type="domain" description="DUF6534" evidence="2">
    <location>
        <begin position="162"/>
        <end position="264"/>
    </location>
</feature>
<gene>
    <name evidence="3" type="ORF">MVEN_01097900</name>
</gene>
<feature type="transmembrane region" description="Helical" evidence="1">
    <location>
        <begin position="167"/>
        <end position="186"/>
    </location>
</feature>
<dbReference type="PANTHER" id="PTHR40465">
    <property type="entry name" value="CHROMOSOME 1, WHOLE GENOME SHOTGUN SEQUENCE"/>
    <property type="match status" value="1"/>
</dbReference>
<keyword evidence="1" id="KW-0472">Membrane</keyword>
<feature type="transmembrane region" description="Helical" evidence="1">
    <location>
        <begin position="99"/>
        <end position="119"/>
    </location>
</feature>
<name>A0A8H6Y4M6_9AGAR</name>
<evidence type="ECO:0000256" key="1">
    <source>
        <dbReference type="SAM" id="Phobius"/>
    </source>
</evidence>
<evidence type="ECO:0000259" key="2">
    <source>
        <dbReference type="Pfam" id="PF20152"/>
    </source>
</evidence>
<dbReference type="PANTHER" id="PTHR40465:SF1">
    <property type="entry name" value="DUF6534 DOMAIN-CONTAINING PROTEIN"/>
    <property type="match status" value="1"/>
</dbReference>
<dbReference type="InterPro" id="IPR045339">
    <property type="entry name" value="DUF6534"/>
</dbReference>
<keyword evidence="1" id="KW-0812">Transmembrane</keyword>
<dbReference type="Pfam" id="PF20152">
    <property type="entry name" value="DUF6534"/>
    <property type="match status" value="1"/>
</dbReference>
<feature type="transmembrane region" description="Helical" evidence="1">
    <location>
        <begin position="239"/>
        <end position="260"/>
    </location>
</feature>
<accession>A0A8H6Y4M6</accession>
<evidence type="ECO:0000313" key="4">
    <source>
        <dbReference type="Proteomes" id="UP000620124"/>
    </source>
</evidence>
<protein>
    <recommendedName>
        <fullName evidence="2">DUF6534 domain-containing protein</fullName>
    </recommendedName>
</protein>
<comment type="caution">
    <text evidence="3">The sequence shown here is derived from an EMBL/GenBank/DDBJ whole genome shotgun (WGS) entry which is preliminary data.</text>
</comment>
<evidence type="ECO:0000313" key="3">
    <source>
        <dbReference type="EMBL" id="KAF7354105.1"/>
    </source>
</evidence>